<feature type="domain" description="DUF7310" evidence="2">
    <location>
        <begin position="5"/>
        <end position="102"/>
    </location>
</feature>
<feature type="region of interest" description="Disordered" evidence="1">
    <location>
        <begin position="103"/>
        <end position="192"/>
    </location>
</feature>
<dbReference type="SUPFAM" id="SSF57997">
    <property type="entry name" value="Tropomyosin"/>
    <property type="match status" value="1"/>
</dbReference>
<evidence type="ECO:0000256" key="1">
    <source>
        <dbReference type="SAM" id="MobiDB-lite"/>
    </source>
</evidence>
<dbReference type="Pfam" id="PF23991">
    <property type="entry name" value="DUF7310"/>
    <property type="match status" value="1"/>
</dbReference>
<evidence type="ECO:0000313" key="3">
    <source>
        <dbReference type="EMBL" id="MFD1644783.1"/>
    </source>
</evidence>
<feature type="compositionally biased region" description="Basic and acidic residues" evidence="1">
    <location>
        <begin position="42"/>
        <end position="52"/>
    </location>
</feature>
<proteinExistence type="predicted"/>
<sequence>MPDALDDRLRAVERALDGSADRAATVTTTTDEPNTGHQSPPHHGEREDGRLDALESRLDDAETTLAQLEAAVQALRGYAGKVRSVDERVEERADAALAAVESLEDRVDELETDPAPLNGRRNAGHDEQCPHCDGRRDDGHRSGGRRDDDRLADERRDRTLDAGWPTSPAPRFESEDDTDASPGLLSRLRDLL</sequence>
<evidence type="ECO:0000259" key="2">
    <source>
        <dbReference type="Pfam" id="PF23991"/>
    </source>
</evidence>
<dbReference type="Proteomes" id="UP001597034">
    <property type="component" value="Unassembled WGS sequence"/>
</dbReference>
<feature type="compositionally biased region" description="Basic and acidic residues" evidence="1">
    <location>
        <begin position="123"/>
        <end position="160"/>
    </location>
</feature>
<dbReference type="EMBL" id="JBHUDO010000001">
    <property type="protein sequence ID" value="MFD1644783.1"/>
    <property type="molecule type" value="Genomic_DNA"/>
</dbReference>
<keyword evidence="4" id="KW-1185">Reference proteome</keyword>
<evidence type="ECO:0000313" key="4">
    <source>
        <dbReference type="Proteomes" id="UP001597034"/>
    </source>
</evidence>
<protein>
    <recommendedName>
        <fullName evidence="2">DUF7310 domain-containing protein</fullName>
    </recommendedName>
</protein>
<dbReference type="AlphaFoldDB" id="A0ABD6DI25"/>
<accession>A0ABD6DI25</accession>
<organism evidence="3 4">
    <name type="scientific">Haloarchaeobius litoreus</name>
    <dbReference type="NCBI Taxonomy" id="755306"/>
    <lineage>
        <taxon>Archaea</taxon>
        <taxon>Methanobacteriati</taxon>
        <taxon>Methanobacteriota</taxon>
        <taxon>Stenosarchaea group</taxon>
        <taxon>Halobacteria</taxon>
        <taxon>Halobacteriales</taxon>
        <taxon>Halorubellaceae</taxon>
        <taxon>Haloarchaeobius</taxon>
    </lineage>
</organism>
<gene>
    <name evidence="3" type="ORF">ACFSBL_03715</name>
</gene>
<feature type="region of interest" description="Disordered" evidence="1">
    <location>
        <begin position="14"/>
        <end position="52"/>
    </location>
</feature>
<reference evidence="3 4" key="1">
    <citation type="journal article" date="2019" name="Int. J. Syst. Evol. Microbiol.">
        <title>The Global Catalogue of Microorganisms (GCM) 10K type strain sequencing project: providing services to taxonomists for standard genome sequencing and annotation.</title>
        <authorList>
            <consortium name="The Broad Institute Genomics Platform"/>
            <consortium name="The Broad Institute Genome Sequencing Center for Infectious Disease"/>
            <person name="Wu L."/>
            <person name="Ma J."/>
        </authorList>
    </citation>
    <scope>NUCLEOTIDE SEQUENCE [LARGE SCALE GENOMIC DNA]</scope>
    <source>
        <strain evidence="3 4">CGMCC 1.10390</strain>
    </source>
</reference>
<name>A0ABD6DI25_9EURY</name>
<dbReference type="RefSeq" id="WP_256400032.1">
    <property type="nucleotide sequence ID" value="NZ_JANHJR010000002.1"/>
</dbReference>
<dbReference type="InterPro" id="IPR055734">
    <property type="entry name" value="DUF7310"/>
</dbReference>
<dbReference type="Gene3D" id="1.20.5.340">
    <property type="match status" value="1"/>
</dbReference>
<comment type="caution">
    <text evidence="3">The sequence shown here is derived from an EMBL/GenBank/DDBJ whole genome shotgun (WGS) entry which is preliminary data.</text>
</comment>